<name>A0ABU9BM14_9BURK</name>
<dbReference type="Proteomes" id="UP001371218">
    <property type="component" value="Unassembled WGS sequence"/>
</dbReference>
<gene>
    <name evidence="2" type="ORF">AACH06_08635</name>
</gene>
<proteinExistence type="predicted"/>
<evidence type="ECO:0000313" key="2">
    <source>
        <dbReference type="EMBL" id="MEK8030876.1"/>
    </source>
</evidence>
<accession>A0ABU9BM14</accession>
<reference evidence="2 3" key="1">
    <citation type="submission" date="2024-04" db="EMBL/GenBank/DDBJ databases">
        <title>Novel species of the genus Ideonella isolated from streams.</title>
        <authorList>
            <person name="Lu H."/>
        </authorList>
    </citation>
    <scope>NUCLEOTIDE SEQUENCE [LARGE SCALE GENOMIC DNA]</scope>
    <source>
        <strain evidence="2 3">DXS29W</strain>
    </source>
</reference>
<evidence type="ECO:0000256" key="1">
    <source>
        <dbReference type="SAM" id="MobiDB-lite"/>
    </source>
</evidence>
<organism evidence="2 3">
    <name type="scientific">Ideonella lacteola</name>
    <dbReference type="NCBI Taxonomy" id="2984193"/>
    <lineage>
        <taxon>Bacteria</taxon>
        <taxon>Pseudomonadati</taxon>
        <taxon>Pseudomonadota</taxon>
        <taxon>Betaproteobacteria</taxon>
        <taxon>Burkholderiales</taxon>
        <taxon>Sphaerotilaceae</taxon>
        <taxon>Ideonella</taxon>
    </lineage>
</organism>
<protein>
    <submittedName>
        <fullName evidence="2">Uncharacterized protein</fullName>
    </submittedName>
</protein>
<sequence>MNPAWPPAVFRAALLLTQRWLQHVARWIGESFQPPPALQRAPALIPVRHDNRRGPQRHPRRL</sequence>
<keyword evidence="3" id="KW-1185">Reference proteome</keyword>
<dbReference type="RefSeq" id="WP_341425249.1">
    <property type="nucleotide sequence ID" value="NZ_JBBUTG010000004.1"/>
</dbReference>
<dbReference type="EMBL" id="JBBUTG010000004">
    <property type="protein sequence ID" value="MEK8030876.1"/>
    <property type="molecule type" value="Genomic_DNA"/>
</dbReference>
<evidence type="ECO:0000313" key="3">
    <source>
        <dbReference type="Proteomes" id="UP001371218"/>
    </source>
</evidence>
<feature type="region of interest" description="Disordered" evidence="1">
    <location>
        <begin position="33"/>
        <end position="62"/>
    </location>
</feature>
<comment type="caution">
    <text evidence="2">The sequence shown here is derived from an EMBL/GenBank/DDBJ whole genome shotgun (WGS) entry which is preliminary data.</text>
</comment>